<evidence type="ECO:0000259" key="4">
    <source>
        <dbReference type="Pfam" id="PF03959"/>
    </source>
</evidence>
<protein>
    <recommendedName>
        <fullName evidence="4">Serine hydrolase domain-containing protein</fullName>
    </recommendedName>
</protein>
<dbReference type="Pfam" id="PF03959">
    <property type="entry name" value="FSH1"/>
    <property type="match status" value="1"/>
</dbReference>
<dbReference type="GO" id="GO:0044550">
    <property type="term" value="P:secondary metabolite biosynthetic process"/>
    <property type="evidence" value="ECO:0007669"/>
    <property type="project" value="TreeGrafter"/>
</dbReference>
<comment type="similarity">
    <text evidence="1">Belongs to the LovG family.</text>
</comment>
<comment type="caution">
    <text evidence="5">The sequence shown here is derived from an EMBL/GenBank/DDBJ whole genome shotgun (WGS) entry which is preliminary data.</text>
</comment>
<dbReference type="EMBL" id="CAJVOS010000030">
    <property type="protein sequence ID" value="CAG8144422.1"/>
    <property type="molecule type" value="Genomic_DNA"/>
</dbReference>
<sequence length="302" mass="33528">MEQSSPLGSKVYLKPGTRESSEMTDNHENSKPSKMADTVNLPRILCLHGVGSNADILLLQTRALREKLSSSFRFVFADGPFFSEAGPGVLPAYADADPYRRWLRWIDSHRVMKPKNHVESVRRCLEDAMVHDDESGGCGPWVGLLGFSQGARLSASILYECQRRREAIEKGEPLQGYEGNSSSILWSQNWQFAALFAAPAPLVALSPVIGDLPLQDPSQLGASLEDLERVNPPGKLFIERPTLHVIGVDDEWAPSQRKLYNAYCSPDAKFVLEWDGDHRIPIHAAETDEICARILEMAAMKA</sequence>
<evidence type="ECO:0000256" key="3">
    <source>
        <dbReference type="SAM" id="MobiDB-lite"/>
    </source>
</evidence>
<dbReference type="SUPFAM" id="SSF53474">
    <property type="entry name" value="alpha/beta-Hydrolases"/>
    <property type="match status" value="1"/>
</dbReference>
<dbReference type="GO" id="GO:0016787">
    <property type="term" value="F:hydrolase activity"/>
    <property type="evidence" value="ECO:0007669"/>
    <property type="project" value="UniProtKB-KW"/>
</dbReference>
<dbReference type="GO" id="GO:0005737">
    <property type="term" value="C:cytoplasm"/>
    <property type="evidence" value="ECO:0007669"/>
    <property type="project" value="TreeGrafter"/>
</dbReference>
<dbReference type="GO" id="GO:0005634">
    <property type="term" value="C:nucleus"/>
    <property type="evidence" value="ECO:0007669"/>
    <property type="project" value="TreeGrafter"/>
</dbReference>
<dbReference type="GO" id="GO:0017000">
    <property type="term" value="P:antibiotic biosynthetic process"/>
    <property type="evidence" value="ECO:0007669"/>
    <property type="project" value="UniProtKB-ARBA"/>
</dbReference>
<reference evidence="5" key="1">
    <citation type="submission" date="2021-07" db="EMBL/GenBank/DDBJ databases">
        <authorList>
            <person name="Branca A.L. A."/>
        </authorList>
    </citation>
    <scope>NUCLEOTIDE SEQUENCE</scope>
</reference>
<gene>
    <name evidence="5" type="ORF">POLS_LOCUS5896</name>
</gene>
<dbReference type="InterPro" id="IPR029058">
    <property type="entry name" value="AB_hydrolase_fold"/>
</dbReference>
<evidence type="ECO:0000313" key="6">
    <source>
        <dbReference type="Proteomes" id="UP001153618"/>
    </source>
</evidence>
<feature type="region of interest" description="Disordered" evidence="3">
    <location>
        <begin position="1"/>
        <end position="35"/>
    </location>
</feature>
<dbReference type="InterPro" id="IPR005645">
    <property type="entry name" value="FSH-like_dom"/>
</dbReference>
<organism evidence="5 6">
    <name type="scientific">Penicillium olsonii</name>
    <dbReference type="NCBI Taxonomy" id="99116"/>
    <lineage>
        <taxon>Eukaryota</taxon>
        <taxon>Fungi</taxon>
        <taxon>Dikarya</taxon>
        <taxon>Ascomycota</taxon>
        <taxon>Pezizomycotina</taxon>
        <taxon>Eurotiomycetes</taxon>
        <taxon>Eurotiomycetidae</taxon>
        <taxon>Eurotiales</taxon>
        <taxon>Aspergillaceae</taxon>
        <taxon>Penicillium</taxon>
    </lineage>
</organism>
<accession>A0A9W4HWL9</accession>
<evidence type="ECO:0000256" key="1">
    <source>
        <dbReference type="ARBA" id="ARBA00005863"/>
    </source>
</evidence>
<feature type="domain" description="Serine hydrolase" evidence="4">
    <location>
        <begin position="42"/>
        <end position="289"/>
    </location>
</feature>
<dbReference type="Gene3D" id="3.40.50.1820">
    <property type="entry name" value="alpha/beta hydrolase"/>
    <property type="match status" value="1"/>
</dbReference>
<dbReference type="PANTHER" id="PTHR48070">
    <property type="entry name" value="ESTERASE OVCA2"/>
    <property type="match status" value="1"/>
</dbReference>
<keyword evidence="6" id="KW-1185">Reference proteome</keyword>
<dbReference type="AlphaFoldDB" id="A0A9W4HWL9"/>
<name>A0A9W4HWL9_PENOL</name>
<dbReference type="Proteomes" id="UP001153618">
    <property type="component" value="Unassembled WGS sequence"/>
</dbReference>
<dbReference type="OrthoDB" id="414698at2759"/>
<feature type="compositionally biased region" description="Basic and acidic residues" evidence="3">
    <location>
        <begin position="16"/>
        <end position="31"/>
    </location>
</feature>
<keyword evidence="2" id="KW-0378">Hydrolase</keyword>
<dbReference type="PANTHER" id="PTHR48070:SF3">
    <property type="entry name" value="ESTERASE DBAE-RELATED"/>
    <property type="match status" value="1"/>
</dbReference>
<proteinExistence type="inferred from homology"/>
<evidence type="ECO:0000313" key="5">
    <source>
        <dbReference type="EMBL" id="CAG8144422.1"/>
    </source>
</evidence>
<evidence type="ECO:0000256" key="2">
    <source>
        <dbReference type="ARBA" id="ARBA00022801"/>
    </source>
</evidence>
<dbReference type="InterPro" id="IPR050593">
    <property type="entry name" value="LovG"/>
</dbReference>
<dbReference type="GO" id="GO:0072330">
    <property type="term" value="P:monocarboxylic acid biosynthetic process"/>
    <property type="evidence" value="ECO:0007669"/>
    <property type="project" value="UniProtKB-ARBA"/>
</dbReference>